<keyword evidence="3" id="KW-1185">Reference proteome</keyword>
<evidence type="ECO:0000313" key="2">
    <source>
        <dbReference type="EMBL" id="KAJ7357909.1"/>
    </source>
</evidence>
<name>A0AAD7EZ09_9AGAR</name>
<comment type="caution">
    <text evidence="2">The sequence shown here is derived from an EMBL/GenBank/DDBJ whole genome shotgun (WGS) entry which is preliminary data.</text>
</comment>
<reference evidence="2" key="1">
    <citation type="submission" date="2023-03" db="EMBL/GenBank/DDBJ databases">
        <title>Massive genome expansion in bonnet fungi (Mycena s.s.) driven by repeated elements and novel gene families across ecological guilds.</title>
        <authorList>
            <consortium name="Lawrence Berkeley National Laboratory"/>
            <person name="Harder C.B."/>
            <person name="Miyauchi S."/>
            <person name="Viragh M."/>
            <person name="Kuo A."/>
            <person name="Thoen E."/>
            <person name="Andreopoulos B."/>
            <person name="Lu D."/>
            <person name="Skrede I."/>
            <person name="Drula E."/>
            <person name="Henrissat B."/>
            <person name="Morin E."/>
            <person name="Kohler A."/>
            <person name="Barry K."/>
            <person name="LaButti K."/>
            <person name="Morin E."/>
            <person name="Salamov A."/>
            <person name="Lipzen A."/>
            <person name="Mereny Z."/>
            <person name="Hegedus B."/>
            <person name="Baldrian P."/>
            <person name="Stursova M."/>
            <person name="Weitz H."/>
            <person name="Taylor A."/>
            <person name="Grigoriev I.V."/>
            <person name="Nagy L.G."/>
            <person name="Martin F."/>
            <person name="Kauserud H."/>
        </authorList>
    </citation>
    <scope>NUCLEOTIDE SEQUENCE</scope>
    <source>
        <strain evidence="2">CBHHK002</strain>
    </source>
</reference>
<dbReference type="Proteomes" id="UP001218218">
    <property type="component" value="Unassembled WGS sequence"/>
</dbReference>
<dbReference type="EMBL" id="JARIHO010000007">
    <property type="protein sequence ID" value="KAJ7357909.1"/>
    <property type="molecule type" value="Genomic_DNA"/>
</dbReference>
<organism evidence="2 3">
    <name type="scientific">Mycena albidolilacea</name>
    <dbReference type="NCBI Taxonomy" id="1033008"/>
    <lineage>
        <taxon>Eukaryota</taxon>
        <taxon>Fungi</taxon>
        <taxon>Dikarya</taxon>
        <taxon>Basidiomycota</taxon>
        <taxon>Agaricomycotina</taxon>
        <taxon>Agaricomycetes</taxon>
        <taxon>Agaricomycetidae</taxon>
        <taxon>Agaricales</taxon>
        <taxon>Marasmiineae</taxon>
        <taxon>Mycenaceae</taxon>
        <taxon>Mycena</taxon>
    </lineage>
</organism>
<dbReference type="Pfam" id="PF18803">
    <property type="entry name" value="CxC2"/>
    <property type="match status" value="1"/>
</dbReference>
<evidence type="ECO:0000259" key="1">
    <source>
        <dbReference type="Pfam" id="PF18803"/>
    </source>
</evidence>
<dbReference type="AlphaFoldDB" id="A0AAD7EZ09"/>
<gene>
    <name evidence="2" type="ORF">DFH08DRAFT_953116</name>
</gene>
<feature type="domain" description="CxC2-like cysteine cluster KDZ transposase-associated" evidence="1">
    <location>
        <begin position="28"/>
        <end position="90"/>
    </location>
</feature>
<protein>
    <recommendedName>
        <fullName evidence="1">CxC2-like cysteine cluster KDZ transposase-associated domain-containing protein</fullName>
    </recommendedName>
</protein>
<proteinExistence type="predicted"/>
<accession>A0AAD7EZ09</accession>
<sequence length="117" mass="12673">MVGAHKGTPFHSVREWSERVGCYIPATLRDMGLRVGFGHGGGTCSRPCGDRLEAITVIGIKTVNVDFCTCRGAYDDEGQIKLHGWWPLGSNFVSAMNVRTLDLLLGDEPELPTPSGL</sequence>
<evidence type="ECO:0000313" key="3">
    <source>
        <dbReference type="Proteomes" id="UP001218218"/>
    </source>
</evidence>
<dbReference type="InterPro" id="IPR041457">
    <property type="entry name" value="CxC2_KDZ-assoc"/>
</dbReference>